<dbReference type="SUPFAM" id="SSF55129">
    <property type="entry name" value="Ribosomal protein L30p/L7e"/>
    <property type="match status" value="1"/>
</dbReference>
<reference evidence="7 8" key="1">
    <citation type="submission" date="2021-05" db="EMBL/GenBank/DDBJ databases">
        <title>The draft genome of Geobacter luticola JCM 17780.</title>
        <authorList>
            <person name="Xu Z."/>
            <person name="Masuda Y."/>
            <person name="Itoh H."/>
            <person name="Senoo K."/>
        </authorList>
    </citation>
    <scope>NUCLEOTIDE SEQUENCE [LARGE SCALE GENOMIC DNA]</scope>
    <source>
        <strain evidence="7 8">JCM 17780</strain>
    </source>
</reference>
<accession>A0ABS5SGI3</accession>
<gene>
    <name evidence="7" type="primary">rpmD</name>
    <name evidence="7" type="ORF">KI810_15580</name>
</gene>
<sequence length="59" mass="6486">MSQDLKITLVKSHIGTPASQRAVLNGMGLNKLNKSVVLKDTPEIRGMIRKVSHMVNVTE</sequence>
<comment type="caution">
    <text evidence="7">The sequence shown here is derived from an EMBL/GenBank/DDBJ whole genome shotgun (WGS) entry which is preliminary data.</text>
</comment>
<dbReference type="Proteomes" id="UP000756860">
    <property type="component" value="Unassembled WGS sequence"/>
</dbReference>
<dbReference type="NCBIfam" id="TIGR01308">
    <property type="entry name" value="rpmD_bact"/>
    <property type="match status" value="1"/>
</dbReference>
<evidence type="ECO:0000256" key="5">
    <source>
        <dbReference type="ARBA" id="ARBA00035492"/>
    </source>
</evidence>
<comment type="similarity">
    <text evidence="1">Belongs to the universal ribosomal protein uL30 family.</text>
</comment>
<evidence type="ECO:0000259" key="6">
    <source>
        <dbReference type="Pfam" id="PF00327"/>
    </source>
</evidence>
<name>A0ABS5SGI3_9BACT</name>
<dbReference type="Gene3D" id="3.30.1390.20">
    <property type="entry name" value="Ribosomal protein L30, ferredoxin-like fold domain"/>
    <property type="match status" value="1"/>
</dbReference>
<proteinExistence type="inferred from homology"/>
<keyword evidence="8" id="KW-1185">Reference proteome</keyword>
<dbReference type="InterPro" id="IPR016082">
    <property type="entry name" value="Ribosomal_uL30_ferredoxin-like"/>
</dbReference>
<dbReference type="Pfam" id="PF00327">
    <property type="entry name" value="Ribosomal_L30"/>
    <property type="match status" value="1"/>
</dbReference>
<dbReference type="EMBL" id="JAHCVK010000011">
    <property type="protein sequence ID" value="MBT0654472.1"/>
    <property type="molecule type" value="Genomic_DNA"/>
</dbReference>
<feature type="domain" description="Large ribosomal subunit protein uL30-like ferredoxin-like fold" evidence="6">
    <location>
        <begin position="5"/>
        <end position="55"/>
    </location>
</feature>
<dbReference type="PIRSF" id="PIRSF002211">
    <property type="entry name" value="Ribosomal_L30_bac-type"/>
    <property type="match status" value="1"/>
</dbReference>
<protein>
    <recommendedName>
        <fullName evidence="5">50S ribosomal protein L30</fullName>
    </recommendedName>
</protein>
<evidence type="ECO:0000313" key="8">
    <source>
        <dbReference type="Proteomes" id="UP000756860"/>
    </source>
</evidence>
<organism evidence="7 8">
    <name type="scientific">Geomobilimonas luticola</name>
    <dbReference type="NCBI Taxonomy" id="1114878"/>
    <lineage>
        <taxon>Bacteria</taxon>
        <taxon>Pseudomonadati</taxon>
        <taxon>Thermodesulfobacteriota</taxon>
        <taxon>Desulfuromonadia</taxon>
        <taxon>Geobacterales</taxon>
        <taxon>Geobacteraceae</taxon>
        <taxon>Geomobilimonas</taxon>
    </lineage>
</organism>
<dbReference type="GO" id="GO:0005840">
    <property type="term" value="C:ribosome"/>
    <property type="evidence" value="ECO:0007669"/>
    <property type="project" value="UniProtKB-KW"/>
</dbReference>
<comment type="subunit">
    <text evidence="2">Part of the 50S ribosomal subunit.</text>
</comment>
<dbReference type="RefSeq" id="WP_214176481.1">
    <property type="nucleotide sequence ID" value="NZ_JAHCVK010000011.1"/>
</dbReference>
<evidence type="ECO:0000256" key="4">
    <source>
        <dbReference type="ARBA" id="ARBA00023274"/>
    </source>
</evidence>
<evidence type="ECO:0000313" key="7">
    <source>
        <dbReference type="EMBL" id="MBT0654472.1"/>
    </source>
</evidence>
<evidence type="ECO:0000256" key="1">
    <source>
        <dbReference type="ARBA" id="ARBA00007594"/>
    </source>
</evidence>
<keyword evidence="4" id="KW-0687">Ribonucleoprotein</keyword>
<dbReference type="CDD" id="cd01658">
    <property type="entry name" value="Ribosomal_L30"/>
    <property type="match status" value="1"/>
</dbReference>
<evidence type="ECO:0000256" key="2">
    <source>
        <dbReference type="ARBA" id="ARBA00011838"/>
    </source>
</evidence>
<keyword evidence="3 7" id="KW-0689">Ribosomal protein</keyword>
<dbReference type="InterPro" id="IPR005996">
    <property type="entry name" value="Ribosomal_uL30_bac-type"/>
</dbReference>
<dbReference type="HAMAP" id="MF_01371_B">
    <property type="entry name" value="Ribosomal_uL30_B"/>
    <property type="match status" value="1"/>
</dbReference>
<dbReference type="InterPro" id="IPR036919">
    <property type="entry name" value="Ribo_uL30_ferredoxin-like_sf"/>
</dbReference>
<dbReference type="PANTHER" id="PTHR15892:SF2">
    <property type="entry name" value="LARGE RIBOSOMAL SUBUNIT PROTEIN UL30M"/>
    <property type="match status" value="1"/>
</dbReference>
<evidence type="ECO:0000256" key="3">
    <source>
        <dbReference type="ARBA" id="ARBA00022980"/>
    </source>
</evidence>
<dbReference type="PANTHER" id="PTHR15892">
    <property type="entry name" value="MITOCHONDRIAL RIBOSOMAL PROTEIN L30"/>
    <property type="match status" value="1"/>
</dbReference>